<gene>
    <name evidence="3" type="ORF">GCM10010508_00990</name>
</gene>
<sequence length="242" mass="25202">MGSVHQTGTDPRRARIEEMRRAEQARQRRNRVIVVAASAVVVAGLVAGGAVFVNTRSGDDKSTSAGTAKAGGTSGAKSGTNGAKNGGQTGSGHFVTGADGVRTWKGTLTRNHVAGPVTYPMEPPVGGDHNPVWQNCDGEVYTKPVRNENAVHALEHGAVWVTYNDKAPKADVAALAAKVRRTPYTLMSPVADQKDPIMLSAWAHQRTVTGAGDPNADKFLAEFVQGPQTPEPGAACTGGLGQ</sequence>
<feature type="compositionally biased region" description="Basic and acidic residues" evidence="1">
    <location>
        <begin position="10"/>
        <end position="26"/>
    </location>
</feature>
<evidence type="ECO:0000256" key="1">
    <source>
        <dbReference type="SAM" id="MobiDB-lite"/>
    </source>
</evidence>
<feature type="compositionally biased region" description="Low complexity" evidence="1">
    <location>
        <begin position="63"/>
        <end position="80"/>
    </location>
</feature>
<feature type="transmembrane region" description="Helical" evidence="2">
    <location>
        <begin position="32"/>
        <end position="53"/>
    </location>
</feature>
<accession>A0A918XY72</accession>
<dbReference type="AlphaFoldDB" id="A0A918XY72"/>
<dbReference type="Proteomes" id="UP000608955">
    <property type="component" value="Unassembled WGS sequence"/>
</dbReference>
<evidence type="ECO:0000256" key="2">
    <source>
        <dbReference type="SAM" id="Phobius"/>
    </source>
</evidence>
<keyword evidence="2" id="KW-1133">Transmembrane helix</keyword>
<comment type="caution">
    <text evidence="3">The sequence shown here is derived from an EMBL/GenBank/DDBJ whole genome shotgun (WGS) entry which is preliminary data.</text>
</comment>
<feature type="region of interest" description="Disordered" evidence="1">
    <location>
        <begin position="1"/>
        <end position="28"/>
    </location>
</feature>
<evidence type="ECO:0000313" key="4">
    <source>
        <dbReference type="Proteomes" id="UP000608955"/>
    </source>
</evidence>
<name>A0A918XY72_9ACTN</name>
<evidence type="ECO:0000313" key="3">
    <source>
        <dbReference type="EMBL" id="GHD83824.1"/>
    </source>
</evidence>
<reference evidence="3" key="2">
    <citation type="submission" date="2020-09" db="EMBL/GenBank/DDBJ databases">
        <authorList>
            <person name="Sun Q."/>
            <person name="Ohkuma M."/>
        </authorList>
    </citation>
    <scope>NUCLEOTIDE SEQUENCE</scope>
    <source>
        <strain evidence="3">JCM 4654</strain>
    </source>
</reference>
<reference evidence="3" key="1">
    <citation type="journal article" date="2014" name="Int. J. Syst. Evol. Microbiol.">
        <title>Complete genome sequence of Corynebacterium casei LMG S-19264T (=DSM 44701T), isolated from a smear-ripened cheese.</title>
        <authorList>
            <consortium name="US DOE Joint Genome Institute (JGI-PGF)"/>
            <person name="Walter F."/>
            <person name="Albersmeier A."/>
            <person name="Kalinowski J."/>
            <person name="Ruckert C."/>
        </authorList>
    </citation>
    <scope>NUCLEOTIDE SEQUENCE</scope>
    <source>
        <strain evidence="3">JCM 4654</strain>
    </source>
</reference>
<dbReference type="Pfam" id="PF11303">
    <property type="entry name" value="DUF3105"/>
    <property type="match status" value="1"/>
</dbReference>
<dbReference type="RefSeq" id="WP_190175641.1">
    <property type="nucleotide sequence ID" value="NZ_BMVF01000001.1"/>
</dbReference>
<dbReference type="EMBL" id="BMVF01000001">
    <property type="protein sequence ID" value="GHD83824.1"/>
    <property type="molecule type" value="Genomic_DNA"/>
</dbReference>
<keyword evidence="2" id="KW-0812">Transmembrane</keyword>
<organism evidence="3 4">
    <name type="scientific">Streptomyces naganishii JCM 4654</name>
    <dbReference type="NCBI Taxonomy" id="1306179"/>
    <lineage>
        <taxon>Bacteria</taxon>
        <taxon>Bacillati</taxon>
        <taxon>Actinomycetota</taxon>
        <taxon>Actinomycetes</taxon>
        <taxon>Kitasatosporales</taxon>
        <taxon>Streptomycetaceae</taxon>
        <taxon>Streptomyces</taxon>
    </lineage>
</organism>
<proteinExistence type="predicted"/>
<protein>
    <submittedName>
        <fullName evidence="3">Membrane protein</fullName>
    </submittedName>
</protein>
<dbReference type="InterPro" id="IPR021454">
    <property type="entry name" value="DUF3105"/>
</dbReference>
<keyword evidence="2" id="KW-0472">Membrane</keyword>
<keyword evidence="4" id="KW-1185">Reference proteome</keyword>
<feature type="region of interest" description="Disordered" evidence="1">
    <location>
        <begin position="54"/>
        <end position="96"/>
    </location>
</feature>